<name>A0A0A2A1H6_PROMR</name>
<accession>A0A0A2A1H6</accession>
<evidence type="ECO:0000256" key="1">
    <source>
        <dbReference type="ARBA" id="ARBA00000971"/>
    </source>
</evidence>
<keyword evidence="5 6" id="KW-0413">Isomerase</keyword>
<dbReference type="InterPro" id="IPR000297">
    <property type="entry name" value="PPIase_PpiC"/>
</dbReference>
<dbReference type="STRING" id="93057.EU95_2024"/>
<organism evidence="8 9">
    <name type="scientific">Prochlorococcus marinus str. MIT 9201</name>
    <dbReference type="NCBI Taxonomy" id="93057"/>
    <lineage>
        <taxon>Bacteria</taxon>
        <taxon>Bacillati</taxon>
        <taxon>Cyanobacteriota</taxon>
        <taxon>Cyanophyceae</taxon>
        <taxon>Synechococcales</taxon>
        <taxon>Prochlorococcaceae</taxon>
        <taxon>Prochlorococcus</taxon>
    </lineage>
</organism>
<dbReference type="SUPFAM" id="SSF54534">
    <property type="entry name" value="FKBP-like"/>
    <property type="match status" value="1"/>
</dbReference>
<dbReference type="InterPro" id="IPR050245">
    <property type="entry name" value="PrsA_foldase"/>
</dbReference>
<keyword evidence="4 6" id="KW-0697">Rotamase</keyword>
<evidence type="ECO:0000256" key="3">
    <source>
        <dbReference type="ARBA" id="ARBA00022729"/>
    </source>
</evidence>
<evidence type="ECO:0000256" key="6">
    <source>
        <dbReference type="PROSITE-ProRule" id="PRU00278"/>
    </source>
</evidence>
<sequence>MLETFLVEILKDEKNKNIALSRQRQEKLLQDFKFSNEIDNDIKMEKYCKTHLLSKDDLKYLIEKEERSKNYSNKYFSSETQTPSKKKKTELVSYSLLRVSEEGLANELYLQITEEDVNFKELINKYSEGLEKKTNGIIGPSPISKTHPILLEKLRSAKQGQLIKPFKIENWWLIVRLESFVTNFDNGFIIEDQSYALYKDWLLGEAVKILSSLKSDESDQECWSLGDISL</sequence>
<reference evidence="9" key="1">
    <citation type="journal article" date="2014" name="Sci. Data">
        <title>Genomes of diverse isolates of the marine cyanobacterium Prochlorococcus.</title>
        <authorList>
            <person name="Biller S."/>
            <person name="Berube P."/>
            <person name="Thompson J."/>
            <person name="Kelly L."/>
            <person name="Roggensack S."/>
            <person name="Awad L."/>
            <person name="Roache-Johnson K."/>
            <person name="Ding H."/>
            <person name="Giovannoni S.J."/>
            <person name="Moore L.R."/>
            <person name="Chisholm S.W."/>
        </authorList>
    </citation>
    <scope>NUCLEOTIDE SEQUENCE [LARGE SCALE GENOMIC DNA]</scope>
    <source>
        <strain evidence="9">MIT 9201</strain>
    </source>
</reference>
<comment type="catalytic activity">
    <reaction evidence="1">
        <text>[protein]-peptidylproline (omega=180) = [protein]-peptidylproline (omega=0)</text>
        <dbReference type="Rhea" id="RHEA:16237"/>
        <dbReference type="Rhea" id="RHEA-COMP:10747"/>
        <dbReference type="Rhea" id="RHEA-COMP:10748"/>
        <dbReference type="ChEBI" id="CHEBI:83833"/>
        <dbReference type="ChEBI" id="CHEBI:83834"/>
        <dbReference type="EC" id="5.2.1.8"/>
    </reaction>
</comment>
<dbReference type="EMBL" id="JNAL01000019">
    <property type="protein sequence ID" value="KGF94379.1"/>
    <property type="molecule type" value="Genomic_DNA"/>
</dbReference>
<comment type="caution">
    <text evidence="8">The sequence shown here is derived from an EMBL/GenBank/DDBJ whole genome shotgun (WGS) entry which is preliminary data.</text>
</comment>
<protein>
    <recommendedName>
        <fullName evidence="2">peptidylprolyl isomerase</fullName>
        <ecNumber evidence="2">5.2.1.8</ecNumber>
    </recommendedName>
</protein>
<evidence type="ECO:0000256" key="2">
    <source>
        <dbReference type="ARBA" id="ARBA00013194"/>
    </source>
</evidence>
<evidence type="ECO:0000313" key="8">
    <source>
        <dbReference type="EMBL" id="KGF94379.1"/>
    </source>
</evidence>
<dbReference type="PANTHER" id="PTHR47245:SF1">
    <property type="entry name" value="FOLDASE PROTEIN PRSA"/>
    <property type="match status" value="1"/>
</dbReference>
<dbReference type="eggNOG" id="COG0760">
    <property type="taxonomic scope" value="Bacteria"/>
</dbReference>
<evidence type="ECO:0000256" key="5">
    <source>
        <dbReference type="ARBA" id="ARBA00023235"/>
    </source>
</evidence>
<dbReference type="EC" id="5.2.1.8" evidence="2"/>
<dbReference type="InterPro" id="IPR046357">
    <property type="entry name" value="PPIase_dom_sf"/>
</dbReference>
<evidence type="ECO:0000259" key="7">
    <source>
        <dbReference type="PROSITE" id="PS50198"/>
    </source>
</evidence>
<dbReference type="Gene3D" id="3.10.50.40">
    <property type="match status" value="1"/>
</dbReference>
<dbReference type="Proteomes" id="UP000030355">
    <property type="component" value="Unassembled WGS sequence"/>
</dbReference>
<gene>
    <name evidence="8" type="ORF">EU95_2024</name>
</gene>
<dbReference type="PROSITE" id="PS50198">
    <property type="entry name" value="PPIC_PPIASE_2"/>
    <property type="match status" value="1"/>
</dbReference>
<dbReference type="PANTHER" id="PTHR47245">
    <property type="entry name" value="PEPTIDYLPROLYL ISOMERASE"/>
    <property type="match status" value="1"/>
</dbReference>
<dbReference type="AlphaFoldDB" id="A0A0A2A1H6"/>
<proteinExistence type="predicted"/>
<keyword evidence="3" id="KW-0732">Signal</keyword>
<evidence type="ECO:0000313" key="9">
    <source>
        <dbReference type="Proteomes" id="UP000030355"/>
    </source>
</evidence>
<dbReference type="GO" id="GO:0003755">
    <property type="term" value="F:peptidyl-prolyl cis-trans isomerase activity"/>
    <property type="evidence" value="ECO:0007669"/>
    <property type="project" value="UniProtKB-KW"/>
</dbReference>
<feature type="domain" description="PpiC" evidence="7">
    <location>
        <begin position="87"/>
        <end position="179"/>
    </location>
</feature>
<evidence type="ECO:0000256" key="4">
    <source>
        <dbReference type="ARBA" id="ARBA00023110"/>
    </source>
</evidence>
<dbReference type="Pfam" id="PF00639">
    <property type="entry name" value="Rotamase"/>
    <property type="match status" value="1"/>
</dbReference>